<keyword evidence="3" id="KW-1185">Reference proteome</keyword>
<protein>
    <submittedName>
        <fullName evidence="2">Uncharacterized protein</fullName>
    </submittedName>
</protein>
<evidence type="ECO:0000313" key="2">
    <source>
        <dbReference type="EMBL" id="WAS95952.1"/>
    </source>
</evidence>
<dbReference type="EMBL" id="CP114040">
    <property type="protein sequence ID" value="WAS95952.1"/>
    <property type="molecule type" value="Genomic_DNA"/>
</dbReference>
<feature type="region of interest" description="Disordered" evidence="1">
    <location>
        <begin position="613"/>
        <end position="640"/>
    </location>
</feature>
<evidence type="ECO:0000313" key="3">
    <source>
        <dbReference type="Proteomes" id="UP001164459"/>
    </source>
</evidence>
<proteinExistence type="predicted"/>
<gene>
    <name evidence="2" type="ORF">O0S08_07285</name>
</gene>
<evidence type="ECO:0000256" key="1">
    <source>
        <dbReference type="SAM" id="MobiDB-lite"/>
    </source>
</evidence>
<name>A0ABY7H9K4_9BACT</name>
<accession>A0ABY7H9K4</accession>
<organism evidence="2 3">
    <name type="scientific">Nannocystis punicea</name>
    <dbReference type="NCBI Taxonomy" id="2995304"/>
    <lineage>
        <taxon>Bacteria</taxon>
        <taxon>Pseudomonadati</taxon>
        <taxon>Myxococcota</taxon>
        <taxon>Polyangia</taxon>
        <taxon>Nannocystales</taxon>
        <taxon>Nannocystaceae</taxon>
        <taxon>Nannocystis</taxon>
    </lineage>
</organism>
<sequence length="903" mass="93942">MASATDRDGQAGGLGLRLELAQGPGGPRVRLHAGPADLAPGLRLAALVAEPVGEARPRSTAALREGCWRALEARLEVSAEALTAAAQALRGAPIGSWPIGQVTVDLAGEFAVLTLTGPRDDGWPALAQIELTATAEAGEICVRARRVWATGPLAPSGAALWQTVARGLARGREGVVALDGATLRVRPEWLLRRAFRASGAVPPRTRGLQVTRVRGEGRGLRVVLGDMAHGAGAEGHARKGMSEETGMYGHAPRGMSEAPDDPLAELRAALRAGDRAAALAALGYAPAPTHPGARRLTRALAQVQAELLRFRDRAGAAAAVRAWLAAAPDDPEAWWRVIVAQARAGEPEGVVRGLAALERMPAPPATRLRRRAARALVEAEQLGSGARARAVLEDMSWGAGAAEQPGAGGRARAVLEDMSWSGGPAAQAAAWRALAIARAGDPQVAGEQVEAAMTAALAAGARCERPWCEEAELHARVAAAGRRCGRDVAEAERAASEIVEAALRLAQGGGPAQLGEQIAARTGRVDRKRVRTELQARAARSLDAGAMLALAEMVEETGERARARALRQVAGFLLPGCAVAEALRDCESATAEFGLGSATERTGDAVVLAGANQSSTATDGAPLPESLAPGAAGDHGEATPADDAAWWVSDEAGEPREAIRRSLRELVSATAGIRAARELTSADPGEAAQVLALVEPELTRLRAATGLRLPVRVGRGGPEGGVAIRNEREPAIVVYPGIVREDARERRFRLALAAELIRGGLAIALDPAGASLHELLAALAWLGEPALVPTLPGAQTIVRLWQKRGVTPERFTPALRARLAGQLERWRADAASVTRLATLLRGDHCLAAARLAGAFDGALLAIGRDAKLSAPVDEAAARRVGATDEAQRLFRAAGLFFPAGQET</sequence>
<dbReference type="RefSeq" id="WP_269038295.1">
    <property type="nucleotide sequence ID" value="NZ_CP114040.1"/>
</dbReference>
<reference evidence="2" key="1">
    <citation type="submission" date="2022-11" db="EMBL/GenBank/DDBJ databases">
        <title>Minimal conservation of predation-associated metabolite biosynthetic gene clusters underscores biosynthetic potential of Myxococcota including descriptions for ten novel species: Archangium lansinium sp. nov., Myxococcus landrumus sp. nov., Nannocystis bai.</title>
        <authorList>
            <person name="Ahearne A."/>
            <person name="Stevens C."/>
            <person name="Dowd S."/>
        </authorList>
    </citation>
    <scope>NUCLEOTIDE SEQUENCE</scope>
    <source>
        <strain evidence="2">Fl3</strain>
    </source>
</reference>
<dbReference type="Proteomes" id="UP001164459">
    <property type="component" value="Chromosome"/>
</dbReference>